<dbReference type="Pfam" id="PF14616">
    <property type="entry name" value="Rua1_C"/>
    <property type="match status" value="1"/>
</dbReference>
<evidence type="ECO:0000313" key="4">
    <source>
        <dbReference type="Proteomes" id="UP001204833"/>
    </source>
</evidence>
<sequence length="680" mass="77137">MSWFDTANMLDFHDDLQQFHPHHHSNFNHNSKHDTNNSTTETDSHRHLSSHSHTLESPSNHELSYSRLLLSDILSYDINAAVEQDHQQAKAMFMHRCMSQEDEQERHSQSQSQSQQPTTKRNDFIVDYDGDEHDLDNLVDGVISPTISNANLVSEQSFLTASLNSTHDDLVKIFQEQMEKNEVRDAHFEPCYEDNSSNTASPESCLNGYMKFVINSSQVPPFDYNEVANNEDDMLSLPSATSPNQELTHEEVIRLFEETCKEIDEWKSTSDLSRVRLHPIRTINGQSSGFNTITNAKFISQDKELSPLDETLKASPNFKPVDNNAFEKSPSPPLFADDSFDEPDYTHNVSIPAFVKDVALKRSSSLSSLKSDQSHLSFHAQLNISSTSSSPLEKSNNSSGISTPGIRRNKYKLTSTGSQKSLQKTMFRTGSSVPKIDFSQMSIESIPDIEYSKSLASTSSKIPSVFHCSQLIDKLIAPLFGTETCSIQRTLYLRNDFDKIFAEQGPPEYNLSFNTNFKKTSYEAQFILTKVDDKHGKPDNTTRAGLCPYCESIEFFGLKNSSYGNHLAYKHGILTNGKPVPDPKFHGLYQFKKGEYDEPEKKKRKTNAHMLEREGVLCTDCWQILEVNCTSRSSILGHYLRHYRDSHVGYKKENKSDGNEMVDEAVDDPVVFEFISQWES</sequence>
<proteinExistence type="predicted"/>
<dbReference type="AlphaFoldDB" id="A0AAD5FXV9"/>
<dbReference type="EMBL" id="JAIHNG010000129">
    <property type="protein sequence ID" value="KAI5956046.1"/>
    <property type="molecule type" value="Genomic_DNA"/>
</dbReference>
<feature type="region of interest" description="Disordered" evidence="1">
    <location>
        <begin position="98"/>
        <end position="121"/>
    </location>
</feature>
<protein>
    <recommendedName>
        <fullName evidence="2">Transcription regulator Rua1 C-terminal domain-containing protein</fullName>
    </recommendedName>
</protein>
<evidence type="ECO:0000313" key="3">
    <source>
        <dbReference type="EMBL" id="KAI5956046.1"/>
    </source>
</evidence>
<reference evidence="3 4" key="1">
    <citation type="journal article" date="2022" name="DNA Res.">
        <title>Genome analysis of five recently described species of the CUG-Ser clade uncovers Candida theae as a new hybrid lineage with pathogenic potential in the Candida parapsilosis species complex.</title>
        <authorList>
            <person name="Mixao V."/>
            <person name="Del Olmo V."/>
            <person name="Hegedusova E."/>
            <person name="Saus E."/>
            <person name="Pryszcz L."/>
            <person name="Cillingova A."/>
            <person name="Nosek J."/>
            <person name="Gabaldon T."/>
        </authorList>
    </citation>
    <scope>NUCLEOTIDE SEQUENCE [LARGE SCALE GENOMIC DNA]</scope>
    <source>
        <strain evidence="3 4">CBS 12239</strain>
    </source>
</reference>
<name>A0AAD5FXV9_9ASCO</name>
<dbReference type="InterPro" id="IPR028012">
    <property type="entry name" value="Rua1_C"/>
</dbReference>
<dbReference type="RefSeq" id="XP_051608028.1">
    <property type="nucleotide sequence ID" value="XM_051752961.1"/>
</dbReference>
<feature type="region of interest" description="Disordered" evidence="1">
    <location>
        <begin position="22"/>
        <end position="61"/>
    </location>
</feature>
<feature type="region of interest" description="Disordered" evidence="1">
    <location>
        <begin position="312"/>
        <end position="332"/>
    </location>
</feature>
<gene>
    <name evidence="3" type="ORF">KGF57_003532</name>
</gene>
<evidence type="ECO:0000259" key="2">
    <source>
        <dbReference type="Pfam" id="PF14616"/>
    </source>
</evidence>
<feature type="compositionally biased region" description="Low complexity" evidence="1">
    <location>
        <begin position="387"/>
        <end position="399"/>
    </location>
</feature>
<comment type="caution">
    <text evidence="3">The sequence shown here is derived from an EMBL/GenBank/DDBJ whole genome shotgun (WGS) entry which is preliminary data.</text>
</comment>
<evidence type="ECO:0000256" key="1">
    <source>
        <dbReference type="SAM" id="MobiDB-lite"/>
    </source>
</evidence>
<organism evidence="3 4">
    <name type="scientific">Candida theae</name>
    <dbReference type="NCBI Taxonomy" id="1198502"/>
    <lineage>
        <taxon>Eukaryota</taxon>
        <taxon>Fungi</taxon>
        <taxon>Dikarya</taxon>
        <taxon>Ascomycota</taxon>
        <taxon>Saccharomycotina</taxon>
        <taxon>Pichiomycetes</taxon>
        <taxon>Debaryomycetaceae</taxon>
        <taxon>Candida/Lodderomyces clade</taxon>
        <taxon>Candida</taxon>
    </lineage>
</organism>
<dbReference type="GeneID" id="76151590"/>
<dbReference type="Proteomes" id="UP001204833">
    <property type="component" value="Unassembled WGS sequence"/>
</dbReference>
<accession>A0AAD5FXV9</accession>
<feature type="region of interest" description="Disordered" evidence="1">
    <location>
        <begin position="387"/>
        <end position="419"/>
    </location>
</feature>
<feature type="domain" description="Transcription regulator Rua1 C-terminal" evidence="2">
    <location>
        <begin position="519"/>
        <end position="647"/>
    </location>
</feature>
<keyword evidence="4" id="KW-1185">Reference proteome</keyword>